<comment type="caution">
    <text evidence="1">The sequence shown here is derived from an EMBL/GenBank/DDBJ whole genome shotgun (WGS) entry which is preliminary data.</text>
</comment>
<gene>
    <name evidence="1" type="ORF">PAMC26510_15655</name>
</gene>
<proteinExistence type="predicted"/>
<evidence type="ECO:0000313" key="2">
    <source>
        <dbReference type="Proteomes" id="UP000194546"/>
    </source>
</evidence>
<dbReference type="RefSeq" id="WP_062000586.1">
    <property type="nucleotide sequence ID" value="NZ_NBTY01000078.1"/>
</dbReference>
<protein>
    <recommendedName>
        <fullName evidence="3">DUF488 domain-containing protein</fullName>
    </recommendedName>
</protein>
<dbReference type="InterPro" id="IPR007438">
    <property type="entry name" value="DUF488"/>
</dbReference>
<name>A0A242MU83_CABSO</name>
<dbReference type="Proteomes" id="UP000194546">
    <property type="component" value="Unassembled WGS sequence"/>
</dbReference>
<dbReference type="EMBL" id="NBTY01000078">
    <property type="protein sequence ID" value="OTP74999.1"/>
    <property type="molecule type" value="Genomic_DNA"/>
</dbReference>
<accession>A0A242MU83</accession>
<evidence type="ECO:0008006" key="3">
    <source>
        <dbReference type="Google" id="ProtNLM"/>
    </source>
</evidence>
<dbReference type="Pfam" id="PF04343">
    <property type="entry name" value="DUF488"/>
    <property type="match status" value="1"/>
</dbReference>
<dbReference type="AlphaFoldDB" id="A0A242MU83"/>
<organism evidence="1 2">
    <name type="scientific">Caballeronia sordidicola</name>
    <name type="common">Burkholderia sordidicola</name>
    <dbReference type="NCBI Taxonomy" id="196367"/>
    <lineage>
        <taxon>Bacteria</taxon>
        <taxon>Pseudomonadati</taxon>
        <taxon>Pseudomonadota</taxon>
        <taxon>Betaproteobacteria</taxon>
        <taxon>Burkholderiales</taxon>
        <taxon>Burkholderiaceae</taxon>
        <taxon>Caballeronia</taxon>
    </lineage>
</organism>
<sequence length="134" mass="15286">MQVTTIGFTQKSAAQFFTLLKQAEVRTLLDVRLNNTSQLAGFSKKPDLEFFLSELLDIRYVELRELAPERDHLKRYRSGDLSSKTCRRLLEFTMVQSLEHRTFTGTPSCAHFLSAIGNAYPSPLNGFIVSDMYT</sequence>
<evidence type="ECO:0000313" key="1">
    <source>
        <dbReference type="EMBL" id="OTP74999.1"/>
    </source>
</evidence>
<reference evidence="1 2" key="1">
    <citation type="submission" date="2017-03" db="EMBL/GenBank/DDBJ databases">
        <title>Genome analysis of strain PAMC 26510.</title>
        <authorList>
            <person name="Oh H.-M."/>
            <person name="Yang J.-A."/>
        </authorList>
    </citation>
    <scope>NUCLEOTIDE SEQUENCE [LARGE SCALE GENOMIC DNA]</scope>
    <source>
        <strain evidence="1 2">PAMC 26510</strain>
    </source>
</reference>